<gene>
    <name evidence="7" type="primary">serA</name>
    <name evidence="7" type="ORF">GCM10011335_28540</name>
</gene>
<evidence type="ECO:0000259" key="6">
    <source>
        <dbReference type="Pfam" id="PF02826"/>
    </source>
</evidence>
<dbReference type="PROSITE" id="PS00671">
    <property type="entry name" value="D_2_HYDROXYACID_DH_3"/>
    <property type="match status" value="1"/>
</dbReference>
<dbReference type="Proteomes" id="UP000613160">
    <property type="component" value="Unassembled WGS sequence"/>
</dbReference>
<evidence type="ECO:0000313" key="8">
    <source>
        <dbReference type="Proteomes" id="UP000613160"/>
    </source>
</evidence>
<dbReference type="RefSeq" id="WP_188851760.1">
    <property type="nucleotide sequence ID" value="NZ_BMJJ01000006.1"/>
</dbReference>
<reference evidence="7" key="1">
    <citation type="journal article" date="2014" name="Int. J. Syst. Evol. Microbiol.">
        <title>Complete genome sequence of Corynebacterium casei LMG S-19264T (=DSM 44701T), isolated from a smear-ripened cheese.</title>
        <authorList>
            <consortium name="US DOE Joint Genome Institute (JGI-PGF)"/>
            <person name="Walter F."/>
            <person name="Albersmeier A."/>
            <person name="Kalinowski J."/>
            <person name="Ruckert C."/>
        </authorList>
    </citation>
    <scope>NUCLEOTIDE SEQUENCE</scope>
    <source>
        <strain evidence="7">CGMCC 1.15493</strain>
    </source>
</reference>
<keyword evidence="3" id="KW-0520">NAD</keyword>
<dbReference type="Pfam" id="PF02826">
    <property type="entry name" value="2-Hacid_dh_C"/>
    <property type="match status" value="1"/>
</dbReference>
<reference evidence="7" key="2">
    <citation type="submission" date="2020-09" db="EMBL/GenBank/DDBJ databases">
        <authorList>
            <person name="Sun Q."/>
            <person name="Zhou Y."/>
        </authorList>
    </citation>
    <scope>NUCLEOTIDE SEQUENCE</scope>
    <source>
        <strain evidence="7">CGMCC 1.15493</strain>
    </source>
</reference>
<comment type="caution">
    <text evidence="7">The sequence shown here is derived from an EMBL/GenBank/DDBJ whole genome shotgun (WGS) entry which is preliminary data.</text>
</comment>
<evidence type="ECO:0000256" key="4">
    <source>
        <dbReference type="RuleBase" id="RU003719"/>
    </source>
</evidence>
<dbReference type="PANTHER" id="PTHR42789">
    <property type="entry name" value="D-ISOMER SPECIFIC 2-HYDROXYACID DEHYDROGENASE FAMILY PROTEIN (AFU_ORTHOLOGUE AFUA_6G10090)"/>
    <property type="match status" value="1"/>
</dbReference>
<feature type="domain" description="D-isomer specific 2-hydroxyacid dehydrogenase NAD-binding" evidence="6">
    <location>
        <begin position="120"/>
        <end position="295"/>
    </location>
</feature>
<dbReference type="InterPro" id="IPR036291">
    <property type="entry name" value="NAD(P)-bd_dom_sf"/>
</dbReference>
<dbReference type="GO" id="GO:0051287">
    <property type="term" value="F:NAD binding"/>
    <property type="evidence" value="ECO:0007669"/>
    <property type="project" value="InterPro"/>
</dbReference>
<protein>
    <submittedName>
        <fullName evidence="7">2-hydroxyacid dehydrogenase</fullName>
    </submittedName>
</protein>
<evidence type="ECO:0000256" key="2">
    <source>
        <dbReference type="ARBA" id="ARBA00023002"/>
    </source>
</evidence>
<dbReference type="InterPro" id="IPR029753">
    <property type="entry name" value="D-isomer_DH_CS"/>
</dbReference>
<dbReference type="InterPro" id="IPR006139">
    <property type="entry name" value="D-isomer_2_OHA_DH_cat_dom"/>
</dbReference>
<dbReference type="SUPFAM" id="SSF51735">
    <property type="entry name" value="NAD(P)-binding Rossmann-fold domains"/>
    <property type="match status" value="1"/>
</dbReference>
<keyword evidence="2 4" id="KW-0560">Oxidoreductase</keyword>
<feature type="domain" description="D-isomer specific 2-hydroxyacid dehydrogenase catalytic" evidence="5">
    <location>
        <begin position="16"/>
        <end position="324"/>
    </location>
</feature>
<dbReference type="PANTHER" id="PTHR42789:SF1">
    <property type="entry name" value="D-ISOMER SPECIFIC 2-HYDROXYACID DEHYDROGENASE FAMILY PROTEIN (AFU_ORTHOLOGUE AFUA_6G10090)"/>
    <property type="match status" value="1"/>
</dbReference>
<dbReference type="PROSITE" id="PS00670">
    <property type="entry name" value="D_2_HYDROXYACID_DH_2"/>
    <property type="match status" value="1"/>
</dbReference>
<name>A0A916XZJ6_9HYPH</name>
<sequence length="335" mass="34710">MPSETPNGSGRSRRILVTHTQIAPSAVALLNAHDIDVFFSPPYDAPDVVAARARDLGVDAIMVRQGKVNDLVISASPKLKVIVKHGVGIDNIDLRAAAARGIPVLRSLGSNSLAVAEHAIALALTLIKEVLPLDRAVKSGEWPKPTFIGRDIAGSLIGLVGFGAIGRHTARLAEALGMEVSVYDPMASAAIAAAGYTEAKTVDDLVAAADIVSLHCPLTVETRHLIDARRLALMKPTALIVNTARGGIIDESALAEALAEKRIAGAALDSFAAEPPPTDSPLWPLGTLVATPHIGGVTTGSARSMAEIAARHIIDVLDGKAPDEASLSHADTLAA</sequence>
<dbReference type="InterPro" id="IPR006140">
    <property type="entry name" value="D-isomer_DH_NAD-bd"/>
</dbReference>
<dbReference type="SUPFAM" id="SSF52283">
    <property type="entry name" value="Formate/glycerate dehydrogenase catalytic domain-like"/>
    <property type="match status" value="1"/>
</dbReference>
<dbReference type="AlphaFoldDB" id="A0A916XZJ6"/>
<dbReference type="Gene3D" id="3.40.50.720">
    <property type="entry name" value="NAD(P)-binding Rossmann-like Domain"/>
    <property type="match status" value="2"/>
</dbReference>
<organism evidence="7 8">
    <name type="scientific">Aureimonas glaciei</name>
    <dbReference type="NCBI Taxonomy" id="1776957"/>
    <lineage>
        <taxon>Bacteria</taxon>
        <taxon>Pseudomonadati</taxon>
        <taxon>Pseudomonadota</taxon>
        <taxon>Alphaproteobacteria</taxon>
        <taxon>Hyphomicrobiales</taxon>
        <taxon>Aurantimonadaceae</taxon>
        <taxon>Aureimonas</taxon>
    </lineage>
</organism>
<dbReference type="FunFam" id="3.40.50.720:FF:000203">
    <property type="entry name" value="D-3-phosphoglycerate dehydrogenase (SerA)"/>
    <property type="match status" value="1"/>
</dbReference>
<proteinExistence type="inferred from homology"/>
<evidence type="ECO:0000256" key="1">
    <source>
        <dbReference type="ARBA" id="ARBA00005854"/>
    </source>
</evidence>
<dbReference type="Pfam" id="PF00389">
    <property type="entry name" value="2-Hacid_dh"/>
    <property type="match status" value="1"/>
</dbReference>
<evidence type="ECO:0000313" key="7">
    <source>
        <dbReference type="EMBL" id="GGD23896.1"/>
    </source>
</evidence>
<evidence type="ECO:0000256" key="3">
    <source>
        <dbReference type="ARBA" id="ARBA00023027"/>
    </source>
</evidence>
<evidence type="ECO:0000259" key="5">
    <source>
        <dbReference type="Pfam" id="PF00389"/>
    </source>
</evidence>
<keyword evidence="8" id="KW-1185">Reference proteome</keyword>
<dbReference type="EMBL" id="BMJJ01000006">
    <property type="protein sequence ID" value="GGD23896.1"/>
    <property type="molecule type" value="Genomic_DNA"/>
</dbReference>
<dbReference type="GO" id="GO:0016616">
    <property type="term" value="F:oxidoreductase activity, acting on the CH-OH group of donors, NAD or NADP as acceptor"/>
    <property type="evidence" value="ECO:0007669"/>
    <property type="project" value="InterPro"/>
</dbReference>
<accession>A0A916XZJ6</accession>
<dbReference type="InterPro" id="IPR050857">
    <property type="entry name" value="D-2-hydroxyacid_DH"/>
</dbReference>
<comment type="similarity">
    <text evidence="1 4">Belongs to the D-isomer specific 2-hydroxyacid dehydrogenase family.</text>
</comment>
<dbReference type="CDD" id="cd12173">
    <property type="entry name" value="PGDH_4"/>
    <property type="match status" value="1"/>
</dbReference>